<keyword evidence="3" id="KW-1185">Reference proteome</keyword>
<feature type="compositionally biased region" description="Basic and acidic residues" evidence="1">
    <location>
        <begin position="18"/>
        <end position="34"/>
    </location>
</feature>
<reference evidence="2 3" key="1">
    <citation type="journal article" date="2018" name="Nat. Ecol. Evol.">
        <title>Shark genomes provide insights into elasmobranch evolution and the origin of vertebrates.</title>
        <authorList>
            <person name="Hara Y"/>
            <person name="Yamaguchi K"/>
            <person name="Onimaru K"/>
            <person name="Kadota M"/>
            <person name="Koyanagi M"/>
            <person name="Keeley SD"/>
            <person name="Tatsumi K"/>
            <person name="Tanaka K"/>
            <person name="Motone F"/>
            <person name="Kageyama Y"/>
            <person name="Nozu R"/>
            <person name="Adachi N"/>
            <person name="Nishimura O"/>
            <person name="Nakagawa R"/>
            <person name="Tanegashima C"/>
            <person name="Kiyatake I"/>
            <person name="Matsumoto R"/>
            <person name="Murakumo K"/>
            <person name="Nishida K"/>
            <person name="Terakita A"/>
            <person name="Kuratani S"/>
            <person name="Sato K"/>
            <person name="Hyodo S Kuraku.S."/>
        </authorList>
    </citation>
    <scope>NUCLEOTIDE SEQUENCE [LARGE SCALE GENOMIC DNA]</scope>
</reference>
<dbReference type="AlphaFoldDB" id="A0A401THK1"/>
<feature type="compositionally biased region" description="Polar residues" evidence="1">
    <location>
        <begin position="193"/>
        <end position="203"/>
    </location>
</feature>
<evidence type="ECO:0000313" key="2">
    <source>
        <dbReference type="EMBL" id="GCC42115.1"/>
    </source>
</evidence>
<organism evidence="2 3">
    <name type="scientific">Chiloscyllium punctatum</name>
    <name type="common">Brownbanded bambooshark</name>
    <name type="synonym">Hemiscyllium punctatum</name>
    <dbReference type="NCBI Taxonomy" id="137246"/>
    <lineage>
        <taxon>Eukaryota</taxon>
        <taxon>Metazoa</taxon>
        <taxon>Chordata</taxon>
        <taxon>Craniata</taxon>
        <taxon>Vertebrata</taxon>
        <taxon>Chondrichthyes</taxon>
        <taxon>Elasmobranchii</taxon>
        <taxon>Galeomorphii</taxon>
        <taxon>Galeoidea</taxon>
        <taxon>Orectolobiformes</taxon>
        <taxon>Hemiscylliidae</taxon>
        <taxon>Chiloscyllium</taxon>
    </lineage>
</organism>
<dbReference type="PANTHER" id="PTHR15545">
    <property type="entry name" value="PDZ DOMAIN CONTAINING RING FINGER PROTEIN 3, 4"/>
    <property type="match status" value="1"/>
</dbReference>
<comment type="caution">
    <text evidence="2">The sequence shown here is derived from an EMBL/GenBank/DDBJ whole genome shotgun (WGS) entry which is preliminary data.</text>
</comment>
<evidence type="ECO:0000256" key="1">
    <source>
        <dbReference type="SAM" id="MobiDB-lite"/>
    </source>
</evidence>
<dbReference type="Proteomes" id="UP000287033">
    <property type="component" value="Unassembled WGS sequence"/>
</dbReference>
<feature type="non-terminal residue" evidence="2">
    <location>
        <position position="1"/>
    </location>
</feature>
<name>A0A401THK1_CHIPU</name>
<accession>A0A401THK1</accession>
<feature type="compositionally biased region" description="Polar residues" evidence="1">
    <location>
        <begin position="1"/>
        <end position="12"/>
    </location>
</feature>
<dbReference type="OrthoDB" id="123971at2759"/>
<protein>
    <recommendedName>
        <fullName evidence="4">PDZ domain-containing protein</fullName>
    </recommendedName>
</protein>
<gene>
    <name evidence="2" type="ORF">chiPu_0026314</name>
</gene>
<feature type="compositionally biased region" description="Pro residues" evidence="1">
    <location>
        <begin position="153"/>
        <end position="170"/>
    </location>
</feature>
<evidence type="ECO:0008006" key="4">
    <source>
        <dbReference type="Google" id="ProtNLM"/>
    </source>
</evidence>
<feature type="region of interest" description="Disordered" evidence="1">
    <location>
        <begin position="1"/>
        <end position="77"/>
    </location>
</feature>
<dbReference type="EMBL" id="BEZZ01076699">
    <property type="protein sequence ID" value="GCC42115.1"/>
    <property type="molecule type" value="Genomic_DNA"/>
</dbReference>
<proteinExistence type="predicted"/>
<dbReference type="InterPro" id="IPR051971">
    <property type="entry name" value="E3_ubiquitin-PDZ_ligase"/>
</dbReference>
<feature type="compositionally biased region" description="Basic and acidic residues" evidence="1">
    <location>
        <begin position="275"/>
        <end position="289"/>
    </location>
</feature>
<feature type="region of interest" description="Disordered" evidence="1">
    <location>
        <begin position="366"/>
        <end position="385"/>
    </location>
</feature>
<dbReference type="PANTHER" id="PTHR15545:SF4">
    <property type="entry name" value="PDZ DOMAIN-CONTAINING PROTEIN 4"/>
    <property type="match status" value="1"/>
</dbReference>
<dbReference type="STRING" id="137246.A0A401THK1"/>
<dbReference type="OMA" id="FTRRQHS"/>
<sequence>ETGHVLSNSQELDSGVGRTDDSTRNDESSEHDLLADEPPPPAPGATTPPSLTRRHPRPSADAPALDESLPGLTQAESRRYRELVELRRRLEAGARHAPSGGRRCQGSLAPALREEMGHLEFKSRSGARAQKMRQLRARCMAAWLAGEGRPLEGEPPSPPTPPGAGEPPPRGLCDITELPERAEPTTPTTTTTSAYNTGESCRSTPPLGERPPPGVGTASPPTSRSLPRQGAPGQRRPEGQRARRAPAGSPHYFTKLEQPAARPEAPSPPVAGHAEGPRGDWKGRGRAEGARPPAKRPVRDRLLKARALKIREERAGMTTDDDAASEMKMGRYWSKGERKQHLARAREHRRRRELMMQSRLDWLRGSAGEHQGGEGAPRPGAGGGAELSVVALGHRKSLRKRSRRILDNWITIQEMLAYGTRAPDGRRVYNPLLSVTTV</sequence>
<feature type="region of interest" description="Disordered" evidence="1">
    <location>
        <begin position="146"/>
        <end position="301"/>
    </location>
</feature>
<evidence type="ECO:0000313" key="3">
    <source>
        <dbReference type="Proteomes" id="UP000287033"/>
    </source>
</evidence>